<evidence type="ECO:0000313" key="1">
    <source>
        <dbReference type="EMBL" id="GAG51185.1"/>
    </source>
</evidence>
<name>X0Y5Z6_9ZZZZ</name>
<sequence>VSGWDEIIDSNGWTVYRGAFLTSKPFFSSERFYDESGDVSHVLIETEWWETVRPEDPQFVITVFHKGARYRPPWGEWSSSPPSFAFTITRVVLEGIEVWTGQLTVEPFSRADLIIPNIEEVFELEIRNNLLEVYIENSVNPPGYFHNVIIRPDRSNEDVYPDGHSTVWGAIGITGVPGGYYRCIRSSPNMERYDHVWSIRGIYSHKIQVRDGIYQYSITVFTNPPTVIP</sequence>
<gene>
    <name evidence="1" type="ORF">S01H1_75714</name>
</gene>
<proteinExistence type="predicted"/>
<protein>
    <submittedName>
        <fullName evidence="1">Uncharacterized protein</fullName>
    </submittedName>
</protein>
<comment type="caution">
    <text evidence="1">The sequence shown here is derived from an EMBL/GenBank/DDBJ whole genome shotgun (WGS) entry which is preliminary data.</text>
</comment>
<feature type="non-terminal residue" evidence="1">
    <location>
        <position position="1"/>
    </location>
</feature>
<dbReference type="EMBL" id="BARS01050757">
    <property type="protein sequence ID" value="GAG51185.1"/>
    <property type="molecule type" value="Genomic_DNA"/>
</dbReference>
<reference evidence="1" key="1">
    <citation type="journal article" date="2014" name="Front. Microbiol.">
        <title>High frequency of phylogenetically diverse reductive dehalogenase-homologous genes in deep subseafloor sedimentary metagenomes.</title>
        <authorList>
            <person name="Kawai M."/>
            <person name="Futagami T."/>
            <person name="Toyoda A."/>
            <person name="Takaki Y."/>
            <person name="Nishi S."/>
            <person name="Hori S."/>
            <person name="Arai W."/>
            <person name="Tsubouchi T."/>
            <person name="Morono Y."/>
            <person name="Uchiyama I."/>
            <person name="Ito T."/>
            <person name="Fujiyama A."/>
            <person name="Inagaki F."/>
            <person name="Takami H."/>
        </authorList>
    </citation>
    <scope>NUCLEOTIDE SEQUENCE</scope>
    <source>
        <strain evidence="1">Expedition CK06-06</strain>
    </source>
</reference>
<organism evidence="1">
    <name type="scientific">marine sediment metagenome</name>
    <dbReference type="NCBI Taxonomy" id="412755"/>
    <lineage>
        <taxon>unclassified sequences</taxon>
        <taxon>metagenomes</taxon>
        <taxon>ecological metagenomes</taxon>
    </lineage>
</organism>
<dbReference type="AlphaFoldDB" id="X0Y5Z6"/>
<accession>X0Y5Z6</accession>